<evidence type="ECO:0000256" key="1">
    <source>
        <dbReference type="SAM" id="MobiDB-lite"/>
    </source>
</evidence>
<dbReference type="RefSeq" id="WP_121166355.1">
    <property type="nucleotide sequence ID" value="NZ_RAPE01000002.1"/>
</dbReference>
<gene>
    <name evidence="2" type="ORF">D6850_09980</name>
</gene>
<proteinExistence type="predicted"/>
<dbReference type="OrthoDB" id="7868545at2"/>
<dbReference type="EMBL" id="RAPE01000002">
    <property type="protein sequence ID" value="RKF15162.1"/>
    <property type="molecule type" value="Genomic_DNA"/>
</dbReference>
<name>A0A3A8B3F3_9RHOB</name>
<comment type="caution">
    <text evidence="2">The sequence shown here is derived from an EMBL/GenBank/DDBJ whole genome shotgun (WGS) entry which is preliminary data.</text>
</comment>
<feature type="region of interest" description="Disordered" evidence="1">
    <location>
        <begin position="77"/>
        <end position="121"/>
    </location>
</feature>
<organism evidence="2 3">
    <name type="scientific">Roseovarius spongiae</name>
    <dbReference type="NCBI Taxonomy" id="2320272"/>
    <lineage>
        <taxon>Bacteria</taxon>
        <taxon>Pseudomonadati</taxon>
        <taxon>Pseudomonadota</taxon>
        <taxon>Alphaproteobacteria</taxon>
        <taxon>Rhodobacterales</taxon>
        <taxon>Roseobacteraceae</taxon>
        <taxon>Roseovarius</taxon>
    </lineage>
</organism>
<evidence type="ECO:0000313" key="2">
    <source>
        <dbReference type="EMBL" id="RKF15162.1"/>
    </source>
</evidence>
<protein>
    <submittedName>
        <fullName evidence="2">Uncharacterized protein</fullName>
    </submittedName>
</protein>
<sequence>MYGVVLWSDQNPDRAVIWCEDHGDLAFYRCEGRECPEMAQISPGDLVTFDLCEKSDMRRARAPRLVEQDSHPNLTRALQQAGRNAGAFPDTQSDVPAPGAGPQQPETAQNVVPFRRPAMAG</sequence>
<keyword evidence="3" id="KW-1185">Reference proteome</keyword>
<reference evidence="2 3" key="1">
    <citation type="submission" date="2018-09" db="EMBL/GenBank/DDBJ databases">
        <title>Roseovarius spongiae sp. nov., isolated from a marine sponge.</title>
        <authorList>
            <person name="Zhuang L."/>
            <person name="Luo L."/>
        </authorList>
    </citation>
    <scope>NUCLEOTIDE SEQUENCE [LARGE SCALE GENOMIC DNA]</scope>
    <source>
        <strain evidence="2 3">HN-E21</strain>
    </source>
</reference>
<accession>A0A3A8B3F3</accession>
<dbReference type="Proteomes" id="UP000281128">
    <property type="component" value="Unassembled WGS sequence"/>
</dbReference>
<evidence type="ECO:0000313" key="3">
    <source>
        <dbReference type="Proteomes" id="UP000281128"/>
    </source>
</evidence>
<dbReference type="AlphaFoldDB" id="A0A3A8B3F3"/>